<keyword evidence="3 7" id="KW-0489">Methyltransferase</keyword>
<evidence type="ECO:0000313" key="7">
    <source>
        <dbReference type="EMBL" id="AOO13261.1"/>
    </source>
</evidence>
<dbReference type="Pfam" id="PF02086">
    <property type="entry name" value="MethyltransfD12"/>
    <property type="match status" value="1"/>
</dbReference>
<comment type="catalytic activity">
    <reaction evidence="6">
        <text>a 2'-deoxyadenosine in DNA + S-adenosyl-L-methionine = an N(6)-methyl-2'-deoxyadenosine in DNA + S-adenosyl-L-homocysteine + H(+)</text>
        <dbReference type="Rhea" id="RHEA:15197"/>
        <dbReference type="Rhea" id="RHEA-COMP:12418"/>
        <dbReference type="Rhea" id="RHEA-COMP:12419"/>
        <dbReference type="ChEBI" id="CHEBI:15378"/>
        <dbReference type="ChEBI" id="CHEBI:57856"/>
        <dbReference type="ChEBI" id="CHEBI:59789"/>
        <dbReference type="ChEBI" id="CHEBI:90615"/>
        <dbReference type="ChEBI" id="CHEBI:90616"/>
        <dbReference type="EC" id="2.1.1.72"/>
    </reaction>
</comment>
<name>A0A1D7SHU7_9CAUD</name>
<dbReference type="InterPro" id="IPR029063">
    <property type="entry name" value="SAM-dependent_MTases_sf"/>
</dbReference>
<dbReference type="InterPro" id="IPR012263">
    <property type="entry name" value="M_m6A_EcoRV"/>
</dbReference>
<keyword evidence="5" id="KW-0949">S-adenosyl-L-methionine</keyword>
<dbReference type="Proteomes" id="UP000225808">
    <property type="component" value="Segment"/>
</dbReference>
<gene>
    <name evidence="7" type="ORF">LIS021110_147</name>
</gene>
<evidence type="ECO:0000313" key="8">
    <source>
        <dbReference type="Proteomes" id="UP000225808"/>
    </source>
</evidence>
<dbReference type="PRINTS" id="PR00505">
    <property type="entry name" value="D12N6MTFRASE"/>
</dbReference>
<reference evidence="7 8" key="1">
    <citation type="journal article" date="2016" name="Environ. Microbiol.">
        <title>Genomic diversification of marine cyanophages into stable ecotypes.</title>
        <authorList>
            <person name="Marston M.F."/>
            <person name="Martiny J.B."/>
        </authorList>
    </citation>
    <scope>NUCLEOTIDE SEQUENCE [LARGE SCALE GENOMIC DNA]</scope>
    <source>
        <strain evidence="7">LIS_02_1110</strain>
    </source>
</reference>
<dbReference type="Gene3D" id="3.40.50.150">
    <property type="entry name" value="Vaccinia Virus protein VP39"/>
    <property type="match status" value="1"/>
</dbReference>
<keyword evidence="4" id="KW-0808">Transferase</keyword>
<dbReference type="Gene3D" id="1.10.1020.10">
    <property type="entry name" value="Adenine-specific Methyltransferase, Domain 2"/>
    <property type="match status" value="1"/>
</dbReference>
<dbReference type="PANTHER" id="PTHR30481:SF2">
    <property type="entry name" value="SITE-SPECIFIC DNA-METHYLTRANSFERASE (ADENINE-SPECIFIC)"/>
    <property type="match status" value="1"/>
</dbReference>
<dbReference type="GO" id="GO:0009007">
    <property type="term" value="F:site-specific DNA-methyltransferase (adenine-specific) activity"/>
    <property type="evidence" value="ECO:0007669"/>
    <property type="project" value="UniProtKB-EC"/>
</dbReference>
<dbReference type="EC" id="2.1.1.72" evidence="2"/>
<dbReference type="GO" id="GO:1904047">
    <property type="term" value="F:S-adenosyl-L-methionine binding"/>
    <property type="evidence" value="ECO:0007669"/>
    <property type="project" value="TreeGrafter"/>
</dbReference>
<dbReference type="PANTHER" id="PTHR30481">
    <property type="entry name" value="DNA ADENINE METHYLASE"/>
    <property type="match status" value="1"/>
</dbReference>
<dbReference type="GO" id="GO:0009307">
    <property type="term" value="P:DNA restriction-modification system"/>
    <property type="evidence" value="ECO:0007669"/>
    <property type="project" value="InterPro"/>
</dbReference>
<evidence type="ECO:0000256" key="1">
    <source>
        <dbReference type="ARBA" id="ARBA00006594"/>
    </source>
</evidence>
<dbReference type="GO" id="GO:0032259">
    <property type="term" value="P:methylation"/>
    <property type="evidence" value="ECO:0007669"/>
    <property type="project" value="UniProtKB-KW"/>
</dbReference>
<dbReference type="GO" id="GO:0043565">
    <property type="term" value="F:sequence-specific DNA binding"/>
    <property type="evidence" value="ECO:0007669"/>
    <property type="project" value="TreeGrafter"/>
</dbReference>
<evidence type="ECO:0000256" key="4">
    <source>
        <dbReference type="ARBA" id="ARBA00022679"/>
    </source>
</evidence>
<accession>A0A1D7SHU7</accession>
<evidence type="ECO:0000256" key="2">
    <source>
        <dbReference type="ARBA" id="ARBA00011900"/>
    </source>
</evidence>
<dbReference type="InterPro" id="IPR012327">
    <property type="entry name" value="MeTrfase_D12"/>
</dbReference>
<evidence type="ECO:0000256" key="5">
    <source>
        <dbReference type="ARBA" id="ARBA00022691"/>
    </source>
</evidence>
<proteinExistence type="inferred from homology"/>
<organism evidence="7 8">
    <name type="scientific">Cyanophage S-RIM14</name>
    <dbReference type="NCBI Taxonomy" id="1278423"/>
    <lineage>
        <taxon>Viruses</taxon>
        <taxon>Duplodnaviria</taxon>
        <taxon>Heunggongvirae</taxon>
        <taxon>Uroviricota</taxon>
        <taxon>Caudoviricetes</taxon>
        <taxon>Pantevenvirales</taxon>
        <taxon>Kyanoviridae</taxon>
        <taxon>Ahtivirus</taxon>
        <taxon>Ahtivirus sagseatwo</taxon>
    </lineage>
</organism>
<evidence type="ECO:0000256" key="6">
    <source>
        <dbReference type="ARBA" id="ARBA00047942"/>
    </source>
</evidence>
<evidence type="ECO:0000256" key="3">
    <source>
        <dbReference type="ARBA" id="ARBA00022603"/>
    </source>
</evidence>
<dbReference type="EMBL" id="KX349298">
    <property type="protein sequence ID" value="AOO13261.1"/>
    <property type="molecule type" value="Genomic_DNA"/>
</dbReference>
<sequence>MKKLKTPLRYPGGKSRATKKLAQFLPNMDEIREFREPFLGGGSVALYMTQMYPHLSVWVNDLYVPLVDFWQQLQSEGQQMRDQLIQLKYRYPDPTSAKVLFLEAKEYLSKDVRNTTSLQRAISFYIVNKCSFSGLTEASSFSKAASESNFSVRGIDNLPYYQQAIRNWKITNYSYQQMIAKGSDLFIYLDPPYDIKDNLYGRKGNMHARFNHDTFAADCNQYKDTVKMMVSYNTTNLIKERFVEWSPYEYDHTYTMRSVGDYMSDQKERKELVLINYGIRSELPLEGLSELNQSEQEESSTQ</sequence>
<dbReference type="GO" id="GO:0006298">
    <property type="term" value="P:mismatch repair"/>
    <property type="evidence" value="ECO:0007669"/>
    <property type="project" value="TreeGrafter"/>
</dbReference>
<dbReference type="SUPFAM" id="SSF53335">
    <property type="entry name" value="S-adenosyl-L-methionine-dependent methyltransferases"/>
    <property type="match status" value="1"/>
</dbReference>
<dbReference type="PIRSF" id="PIRSF000398">
    <property type="entry name" value="M_m6A_EcoRV"/>
    <property type="match status" value="1"/>
</dbReference>
<protein>
    <recommendedName>
        <fullName evidence="2">site-specific DNA-methyltransferase (adenine-specific)</fullName>
        <ecNumber evidence="2">2.1.1.72</ecNumber>
    </recommendedName>
</protein>
<comment type="similarity">
    <text evidence="1">Belongs to the N(4)/N(6)-methyltransferase family.</text>
</comment>
<dbReference type="InterPro" id="IPR023095">
    <property type="entry name" value="Ade_MeTrfase_dom_2"/>
</dbReference>